<feature type="region of interest" description="Disordered" evidence="1">
    <location>
        <begin position="171"/>
        <end position="205"/>
    </location>
</feature>
<gene>
    <name evidence="3" type="ORF">NP233_g225</name>
</gene>
<evidence type="ECO:0000313" key="4">
    <source>
        <dbReference type="Proteomes" id="UP001213000"/>
    </source>
</evidence>
<evidence type="ECO:0000313" key="3">
    <source>
        <dbReference type="EMBL" id="KAJ3576773.1"/>
    </source>
</evidence>
<comment type="caution">
    <text evidence="3">The sequence shown here is derived from an EMBL/GenBank/DDBJ whole genome shotgun (WGS) entry which is preliminary data.</text>
</comment>
<name>A0AAD5YWW6_9AGAR</name>
<protein>
    <submittedName>
        <fullName evidence="3">Uncharacterized protein</fullName>
    </submittedName>
</protein>
<reference evidence="3" key="1">
    <citation type="submission" date="2022-07" db="EMBL/GenBank/DDBJ databases">
        <title>Genome Sequence of Leucocoprinus birnbaumii.</title>
        <authorList>
            <person name="Buettner E."/>
        </authorList>
    </citation>
    <scope>NUCLEOTIDE SEQUENCE</scope>
    <source>
        <strain evidence="3">VT141</strain>
    </source>
</reference>
<dbReference type="EMBL" id="JANIEX010000005">
    <property type="protein sequence ID" value="KAJ3576773.1"/>
    <property type="molecule type" value="Genomic_DNA"/>
</dbReference>
<feature type="region of interest" description="Disordered" evidence="1">
    <location>
        <begin position="358"/>
        <end position="402"/>
    </location>
</feature>
<keyword evidence="2" id="KW-1133">Transmembrane helix</keyword>
<dbReference type="AlphaFoldDB" id="A0AAD5YWW6"/>
<organism evidence="3 4">
    <name type="scientific">Leucocoprinus birnbaumii</name>
    <dbReference type="NCBI Taxonomy" id="56174"/>
    <lineage>
        <taxon>Eukaryota</taxon>
        <taxon>Fungi</taxon>
        <taxon>Dikarya</taxon>
        <taxon>Basidiomycota</taxon>
        <taxon>Agaricomycotina</taxon>
        <taxon>Agaricomycetes</taxon>
        <taxon>Agaricomycetidae</taxon>
        <taxon>Agaricales</taxon>
        <taxon>Agaricineae</taxon>
        <taxon>Agaricaceae</taxon>
        <taxon>Leucocoprinus</taxon>
    </lineage>
</organism>
<feature type="region of interest" description="Disordered" evidence="1">
    <location>
        <begin position="1"/>
        <end position="60"/>
    </location>
</feature>
<sequence>MASPVELEAPPRASIDTVVGERPQSPKIEPGPAEPRAPYESVFPTGIGNTAPGSLASPTTEVYRPLRSENIPRDQRIEWENIRSQLGLSDVEEGRVDWEPPRPSIAQRVFADHDEDSGVGLLKQLGEACLVLLTSPFMLLHGVFKMSGAFCRNLGLIFTALGMLCKKLTYKPKKNKNPSEPEGKVPSTAAVDNKVPSEETPVDPQQELEWKSSLRNLEHVMNTYKSREGPASERDVEQVAEAMEHVAASHTDPVVKKHWRERAKAFRMASDDERDGILTEIGKGFLMLLTTPFFLVGAVLQAAGGILNGFGSILKGLGRLTRKLTYTGSSKKSKEEDPVSIEMSMKLRRATTFTHFLCPDEDQKPDSGSAVDDPPPPYTVGDPGEPSSEVQEPAATALSPPSQFCRFGASQNTKDRVWSTENQTAEDGVMDLKSPGLKEIEDGGRQIVDSAMYFAETSLEAAGGVLEGLGKIIAGLGKAVGYRRKDLLRRGN</sequence>
<feature type="compositionally biased region" description="Polar residues" evidence="1">
    <location>
        <begin position="47"/>
        <end position="60"/>
    </location>
</feature>
<evidence type="ECO:0000256" key="2">
    <source>
        <dbReference type="SAM" id="Phobius"/>
    </source>
</evidence>
<accession>A0AAD5YWW6</accession>
<proteinExistence type="predicted"/>
<feature type="transmembrane region" description="Helical" evidence="2">
    <location>
        <begin position="293"/>
        <end position="314"/>
    </location>
</feature>
<keyword evidence="2" id="KW-0472">Membrane</keyword>
<evidence type="ECO:0000256" key="1">
    <source>
        <dbReference type="SAM" id="MobiDB-lite"/>
    </source>
</evidence>
<keyword evidence="2" id="KW-0812">Transmembrane</keyword>
<keyword evidence="4" id="KW-1185">Reference proteome</keyword>
<dbReference type="Proteomes" id="UP001213000">
    <property type="component" value="Unassembled WGS sequence"/>
</dbReference>